<dbReference type="InterPro" id="IPR002108">
    <property type="entry name" value="ADF-H"/>
</dbReference>
<comment type="caution">
    <text evidence="4">The sequence shown here is derived from an EMBL/GenBank/DDBJ whole genome shotgun (WGS) entry which is preliminary data.</text>
</comment>
<keyword evidence="2" id="KW-0963">Cytoplasm</keyword>
<keyword evidence="5" id="KW-1185">Reference proteome</keyword>
<dbReference type="GO" id="GO:0003779">
    <property type="term" value="F:actin binding"/>
    <property type="evidence" value="ECO:0007669"/>
    <property type="project" value="InterPro"/>
</dbReference>
<dbReference type="SMART" id="SM00102">
    <property type="entry name" value="ADF"/>
    <property type="match status" value="1"/>
</dbReference>
<keyword evidence="2" id="KW-0539">Nucleus</keyword>
<dbReference type="SUPFAM" id="SSF55753">
    <property type="entry name" value="Actin depolymerizing proteins"/>
    <property type="match status" value="1"/>
</dbReference>
<accession>A0AAD9I707</accession>
<evidence type="ECO:0000313" key="5">
    <source>
        <dbReference type="Proteomes" id="UP001217918"/>
    </source>
</evidence>
<dbReference type="Proteomes" id="UP001217918">
    <property type="component" value="Unassembled WGS sequence"/>
</dbReference>
<dbReference type="AlphaFoldDB" id="A0AAD9I707"/>
<protein>
    <recommendedName>
        <fullName evidence="3">ADF-H domain-containing protein</fullName>
    </recommendedName>
</protein>
<organism evidence="4 5">
    <name type="scientific">Phyllachora maydis</name>
    <dbReference type="NCBI Taxonomy" id="1825666"/>
    <lineage>
        <taxon>Eukaryota</taxon>
        <taxon>Fungi</taxon>
        <taxon>Dikarya</taxon>
        <taxon>Ascomycota</taxon>
        <taxon>Pezizomycotina</taxon>
        <taxon>Sordariomycetes</taxon>
        <taxon>Sordariomycetidae</taxon>
        <taxon>Phyllachorales</taxon>
        <taxon>Phyllachoraceae</taxon>
        <taxon>Phyllachora</taxon>
    </lineage>
</organism>
<dbReference type="FunFam" id="3.40.20.10:FF:000048">
    <property type="entry name" value="Putative gmf family protein"/>
    <property type="match status" value="1"/>
</dbReference>
<dbReference type="GO" id="GO:0071846">
    <property type="term" value="P:actin filament debranching"/>
    <property type="evidence" value="ECO:0007669"/>
    <property type="project" value="InterPro"/>
</dbReference>
<dbReference type="GO" id="GO:0030479">
    <property type="term" value="C:actin cortical patch"/>
    <property type="evidence" value="ECO:0007669"/>
    <property type="project" value="TreeGrafter"/>
</dbReference>
<dbReference type="PIRSF" id="PIRSF001788">
    <property type="entry name" value="GMF-beta"/>
    <property type="match status" value="1"/>
</dbReference>
<gene>
    <name evidence="4" type="ORF">P8C59_006712</name>
</gene>
<comment type="subcellular location">
    <subcellularLocation>
        <location evidence="2">Cytoplasm</location>
    </subcellularLocation>
    <subcellularLocation>
        <location evidence="2">Nucleus</location>
    </subcellularLocation>
</comment>
<proteinExistence type="inferred from homology"/>
<reference evidence="4" key="1">
    <citation type="journal article" date="2023" name="Mol. Plant Microbe Interact.">
        <title>Elucidating the Obligate Nature and Biological Capacity of an Invasive Fungal Corn Pathogen.</title>
        <authorList>
            <person name="MacCready J.S."/>
            <person name="Roggenkamp E.M."/>
            <person name="Gdanetz K."/>
            <person name="Chilvers M.I."/>
        </authorList>
    </citation>
    <scope>NUCLEOTIDE SEQUENCE</scope>
    <source>
        <strain evidence="4">PM02</strain>
    </source>
</reference>
<evidence type="ECO:0000313" key="4">
    <source>
        <dbReference type="EMBL" id="KAK2072353.1"/>
    </source>
</evidence>
<evidence type="ECO:0000256" key="2">
    <source>
        <dbReference type="PIRNR" id="PIRNR001788"/>
    </source>
</evidence>
<dbReference type="InterPro" id="IPR029006">
    <property type="entry name" value="ADF-H/Gelsolin-like_dom_sf"/>
</dbReference>
<feature type="domain" description="ADF-H" evidence="3">
    <location>
        <begin position="6"/>
        <end position="142"/>
    </location>
</feature>
<dbReference type="GO" id="GO:0005634">
    <property type="term" value="C:nucleus"/>
    <property type="evidence" value="ECO:0007669"/>
    <property type="project" value="UniProtKB-SubCell"/>
</dbReference>
<evidence type="ECO:0000259" key="3">
    <source>
        <dbReference type="PROSITE" id="PS51263"/>
    </source>
</evidence>
<name>A0AAD9I707_9PEZI</name>
<dbReference type="CDD" id="cd11283">
    <property type="entry name" value="ADF_GMF-beta_like"/>
    <property type="match status" value="1"/>
</dbReference>
<dbReference type="Gene3D" id="3.40.20.10">
    <property type="entry name" value="Severin"/>
    <property type="match status" value="1"/>
</dbReference>
<dbReference type="Pfam" id="PF00241">
    <property type="entry name" value="Cofilin_ADF"/>
    <property type="match status" value="1"/>
</dbReference>
<evidence type="ECO:0000256" key="1">
    <source>
        <dbReference type="ARBA" id="ARBA00010055"/>
    </source>
</evidence>
<dbReference type="GO" id="GO:0034316">
    <property type="term" value="P:negative regulation of Arp2/3 complex-mediated actin nucleation"/>
    <property type="evidence" value="ECO:0007669"/>
    <property type="project" value="TreeGrafter"/>
</dbReference>
<comment type="similarity">
    <text evidence="1 2">Belongs to the actin-binding proteins ADF family. GMF subfamily.</text>
</comment>
<dbReference type="InterPro" id="IPR011171">
    <property type="entry name" value="GMF"/>
</dbReference>
<dbReference type="EMBL" id="JAQQPM010000006">
    <property type="protein sequence ID" value="KAK2072353.1"/>
    <property type="molecule type" value="Genomic_DNA"/>
</dbReference>
<sequence length="143" mass="16173">MSSEARLYTFSQETKDHLRKFRLGTSRSNEPQAVIYLIDKATHEIRQDDDRTVYTSLDEVADDLPDHAPRFVLLSYPLTLSSGRVSVPYVLLYYLPITCGSELRMMYAGARELMRNTSEAGRVLDVESKEDLAELPGRLGAAE</sequence>
<dbReference type="PANTHER" id="PTHR11249">
    <property type="entry name" value="GLIAL FACTOR NATURATION FACTOR"/>
    <property type="match status" value="1"/>
</dbReference>
<dbReference type="PROSITE" id="PS51263">
    <property type="entry name" value="ADF_H"/>
    <property type="match status" value="1"/>
</dbReference>
<dbReference type="PANTHER" id="PTHR11249:SF2">
    <property type="entry name" value="GLIA MATURATION FACTOR"/>
    <property type="match status" value="1"/>
</dbReference>
<dbReference type="GO" id="GO:0071933">
    <property type="term" value="F:Arp2/3 complex binding"/>
    <property type="evidence" value="ECO:0007669"/>
    <property type="project" value="InterPro"/>
</dbReference>